<dbReference type="RefSeq" id="WP_379865974.1">
    <property type="nucleotide sequence ID" value="NZ_JBHTBW010000046.1"/>
</dbReference>
<dbReference type="EMBL" id="JBHTBW010000046">
    <property type="protein sequence ID" value="MFC7442234.1"/>
    <property type="molecule type" value="Genomic_DNA"/>
</dbReference>
<dbReference type="Gene3D" id="1.10.3210.10">
    <property type="entry name" value="Hypothetical protein af1432"/>
    <property type="match status" value="1"/>
</dbReference>
<evidence type="ECO:0000256" key="1">
    <source>
        <dbReference type="ARBA" id="ARBA00007125"/>
    </source>
</evidence>
<feature type="domain" description="Ppx/GppA phosphatase N-terminal" evidence="2">
    <location>
        <begin position="51"/>
        <end position="320"/>
    </location>
</feature>
<dbReference type="Pfam" id="PF21447">
    <property type="entry name" value="Ppx-GppA_III"/>
    <property type="match status" value="1"/>
</dbReference>
<sequence>MLKKFFHQRKTVSSLPLFQKERVGVIDIGSNTIRYVMFELEPSGLIREKVNLKVTARLRNHFDTRGRLTPKGVGIILDALHNFEAATAHYQMNHIISVATAALRQAQNKEQILDQINQNSSFSPKILSEEEEAYFGFLAVVNSTYLEDGYTIDIGGGSTEISFFLNRKMVKYHSFPFGSLTLKQDFVKGETPTSEEMRKIRTFLERAWKQLPWLQARELPVVGIGGTARNLALMHKYHYDYPFKGIHQYIIKPKEMEHINDMLASLPLSKRKKVDGLSKERADIIIPSIQTIHSLTQQVDAPFFMLSRKGLREGIIYQYLFEQFQIEQYPTVKEESIYQLQHTYQVDFDQVDHLTQILKQMFDQLKSGEGFFLSEEDWVHLRNAAAIVYIQDQLMDSSSNHLFYMLTCQSLNGFSHRDQCKLALIASFKNRVQFERHVKPFSKWYSKEEVKKLELMGAMMRIALALNLTRRPIVQKLLIEQGQEALIFHVVCRENSRFEEQEVNRRKKHLERVLGRKIVFRFQ</sequence>
<evidence type="ECO:0000259" key="2">
    <source>
        <dbReference type="Pfam" id="PF02541"/>
    </source>
</evidence>
<dbReference type="InterPro" id="IPR050273">
    <property type="entry name" value="GppA/Ppx_hydrolase"/>
</dbReference>
<name>A0ABW2RMI8_9BACL</name>
<protein>
    <submittedName>
        <fullName evidence="4">Exopolyphosphatase</fullName>
    </submittedName>
</protein>
<dbReference type="SUPFAM" id="SSF109604">
    <property type="entry name" value="HD-domain/PDEase-like"/>
    <property type="match status" value="1"/>
</dbReference>
<dbReference type="SUPFAM" id="SSF53067">
    <property type="entry name" value="Actin-like ATPase domain"/>
    <property type="match status" value="2"/>
</dbReference>
<dbReference type="InterPro" id="IPR048950">
    <property type="entry name" value="Ppx_GppA_C"/>
</dbReference>
<feature type="domain" description="Ppx/GppA phosphatase C-terminal" evidence="3">
    <location>
        <begin position="332"/>
        <end position="485"/>
    </location>
</feature>
<dbReference type="Gene3D" id="3.30.420.150">
    <property type="entry name" value="Exopolyphosphatase. Domain 2"/>
    <property type="match status" value="1"/>
</dbReference>
<dbReference type="PANTHER" id="PTHR30005:SF0">
    <property type="entry name" value="RETROGRADE REGULATION PROTEIN 2"/>
    <property type="match status" value="1"/>
</dbReference>
<comment type="similarity">
    <text evidence="1">Belongs to the GppA/Ppx family.</text>
</comment>
<evidence type="ECO:0000313" key="5">
    <source>
        <dbReference type="Proteomes" id="UP001596500"/>
    </source>
</evidence>
<dbReference type="InterPro" id="IPR003695">
    <property type="entry name" value="Ppx_GppA_N"/>
</dbReference>
<keyword evidence="5" id="KW-1185">Reference proteome</keyword>
<dbReference type="CDD" id="cd24052">
    <property type="entry name" value="ASKHA_NBD_HpPPX-GppA-like"/>
    <property type="match status" value="1"/>
</dbReference>
<evidence type="ECO:0000259" key="3">
    <source>
        <dbReference type="Pfam" id="PF21447"/>
    </source>
</evidence>
<evidence type="ECO:0000313" key="4">
    <source>
        <dbReference type="EMBL" id="MFC7442234.1"/>
    </source>
</evidence>
<reference evidence="5" key="1">
    <citation type="journal article" date="2019" name="Int. J. Syst. Evol. Microbiol.">
        <title>The Global Catalogue of Microorganisms (GCM) 10K type strain sequencing project: providing services to taxonomists for standard genome sequencing and annotation.</title>
        <authorList>
            <consortium name="The Broad Institute Genomics Platform"/>
            <consortium name="The Broad Institute Genome Sequencing Center for Infectious Disease"/>
            <person name="Wu L."/>
            <person name="Ma J."/>
        </authorList>
    </citation>
    <scope>NUCLEOTIDE SEQUENCE [LARGE SCALE GENOMIC DNA]</scope>
    <source>
        <strain evidence="5">CGMCC 1.12942</strain>
    </source>
</reference>
<comment type="caution">
    <text evidence="4">The sequence shown here is derived from an EMBL/GenBank/DDBJ whole genome shotgun (WGS) entry which is preliminary data.</text>
</comment>
<dbReference type="Pfam" id="PF02541">
    <property type="entry name" value="Ppx-GppA"/>
    <property type="match status" value="1"/>
</dbReference>
<dbReference type="InterPro" id="IPR043129">
    <property type="entry name" value="ATPase_NBD"/>
</dbReference>
<dbReference type="Proteomes" id="UP001596500">
    <property type="component" value="Unassembled WGS sequence"/>
</dbReference>
<accession>A0ABW2RMI8</accession>
<organism evidence="4 5">
    <name type="scientific">Laceyella putida</name>
    <dbReference type="NCBI Taxonomy" id="110101"/>
    <lineage>
        <taxon>Bacteria</taxon>
        <taxon>Bacillati</taxon>
        <taxon>Bacillota</taxon>
        <taxon>Bacilli</taxon>
        <taxon>Bacillales</taxon>
        <taxon>Thermoactinomycetaceae</taxon>
        <taxon>Laceyella</taxon>
    </lineage>
</organism>
<dbReference type="PANTHER" id="PTHR30005">
    <property type="entry name" value="EXOPOLYPHOSPHATASE"/>
    <property type="match status" value="1"/>
</dbReference>
<gene>
    <name evidence="4" type="ORF">ACFQNG_14160</name>
</gene>
<proteinExistence type="inferred from homology"/>
<dbReference type="Gene3D" id="3.30.420.40">
    <property type="match status" value="1"/>
</dbReference>